<protein>
    <submittedName>
        <fullName evidence="2">Uncharacterized protein</fullName>
    </submittedName>
</protein>
<accession>A0ABR3IVE3</accession>
<keyword evidence="3" id="KW-1185">Reference proteome</keyword>
<reference evidence="3" key="1">
    <citation type="submission" date="2024-06" db="EMBL/GenBank/DDBJ databases">
        <title>Multi-omics analyses provide insights into the biosynthesis of the anticancer antibiotic pleurotin in Hohenbuehelia grisea.</title>
        <authorList>
            <person name="Weaver J.A."/>
            <person name="Alberti F."/>
        </authorList>
    </citation>
    <scope>NUCLEOTIDE SEQUENCE [LARGE SCALE GENOMIC DNA]</scope>
    <source>
        <strain evidence="3">T-177</strain>
    </source>
</reference>
<evidence type="ECO:0000313" key="3">
    <source>
        <dbReference type="Proteomes" id="UP001556367"/>
    </source>
</evidence>
<comment type="caution">
    <text evidence="2">The sequence shown here is derived from an EMBL/GenBank/DDBJ whole genome shotgun (WGS) entry which is preliminary data.</text>
</comment>
<proteinExistence type="predicted"/>
<organism evidence="2 3">
    <name type="scientific">Hohenbuehelia grisea</name>
    <dbReference type="NCBI Taxonomy" id="104357"/>
    <lineage>
        <taxon>Eukaryota</taxon>
        <taxon>Fungi</taxon>
        <taxon>Dikarya</taxon>
        <taxon>Basidiomycota</taxon>
        <taxon>Agaricomycotina</taxon>
        <taxon>Agaricomycetes</taxon>
        <taxon>Agaricomycetidae</taxon>
        <taxon>Agaricales</taxon>
        <taxon>Pleurotineae</taxon>
        <taxon>Pleurotaceae</taxon>
        <taxon>Hohenbuehelia</taxon>
    </lineage>
</organism>
<dbReference type="EMBL" id="JASNQZ010000015">
    <property type="protein sequence ID" value="KAL0947272.1"/>
    <property type="molecule type" value="Genomic_DNA"/>
</dbReference>
<feature type="region of interest" description="Disordered" evidence="1">
    <location>
        <begin position="144"/>
        <end position="163"/>
    </location>
</feature>
<evidence type="ECO:0000256" key="1">
    <source>
        <dbReference type="SAM" id="MobiDB-lite"/>
    </source>
</evidence>
<dbReference type="Proteomes" id="UP001556367">
    <property type="component" value="Unassembled WGS sequence"/>
</dbReference>
<evidence type="ECO:0000313" key="2">
    <source>
        <dbReference type="EMBL" id="KAL0947272.1"/>
    </source>
</evidence>
<gene>
    <name evidence="2" type="ORF">HGRIS_013394</name>
</gene>
<sequence length="163" mass="18070">MAISDLLAGGLYIALSIRGADPADAFHWKLWLYTGDGRGIQYHIRNIGSGWITDHGPTKDERNALLLCCLVQIATLDATGGDDQRLELDRLARVDDGRLGPPQEWTCRTWVLAVLERLREKGILRCTDVGAPEEEAFAFGYEHHESANANTQPRPVERSSCLA</sequence>
<name>A0ABR3IVE3_9AGAR</name>